<dbReference type="RefSeq" id="WP_284219256.1">
    <property type="nucleotide sequence ID" value="NZ_BSOT01000019.1"/>
</dbReference>
<feature type="domain" description="DUF2726" evidence="2">
    <location>
        <begin position="33"/>
        <end position="156"/>
    </location>
</feature>
<reference evidence="3" key="2">
    <citation type="submission" date="2023-01" db="EMBL/GenBank/DDBJ databases">
        <title>Draft genome sequence of Agaribacter marinus strain NBRC 110023.</title>
        <authorList>
            <person name="Sun Q."/>
            <person name="Mori K."/>
        </authorList>
    </citation>
    <scope>NUCLEOTIDE SEQUENCE</scope>
    <source>
        <strain evidence="3">NBRC 110023</strain>
    </source>
</reference>
<name>A0AA37T4A5_9ALTE</name>
<evidence type="ECO:0000259" key="2">
    <source>
        <dbReference type="Pfam" id="PF10881"/>
    </source>
</evidence>
<dbReference type="InterPro" id="IPR024402">
    <property type="entry name" value="DUF2726"/>
</dbReference>
<dbReference type="EMBL" id="BSOT01000019">
    <property type="protein sequence ID" value="GLR72834.1"/>
    <property type="molecule type" value="Genomic_DNA"/>
</dbReference>
<dbReference type="Proteomes" id="UP001156601">
    <property type="component" value="Unassembled WGS sequence"/>
</dbReference>
<sequence>MEIAIILISALICMSVVAIKLSDTKLSFPFAMKKQLFTAAERQFLMLIERAVGNEFRVLCRVRLIDLLSLKTDTNKKLANSALLKAGNKHIDFVLCDKNDLTPVMAIDLVYGAGKDGHNVQRDFFVNGALDTASIPHVRIKAKNGYTLAEIRECIETKLIPLRRRQGKIPFVAANDRPEVIKRSTKPTRPLSTSRKAVA</sequence>
<protein>
    <recommendedName>
        <fullName evidence="2">DUF2726 domain-containing protein</fullName>
    </recommendedName>
</protein>
<dbReference type="Pfam" id="PF10881">
    <property type="entry name" value="DUF2726"/>
    <property type="match status" value="1"/>
</dbReference>
<accession>A0AA37T4A5</accession>
<reference evidence="3" key="1">
    <citation type="journal article" date="2014" name="Int. J. Syst. Evol. Microbiol.">
        <title>Complete genome sequence of Corynebacterium casei LMG S-19264T (=DSM 44701T), isolated from a smear-ripened cheese.</title>
        <authorList>
            <consortium name="US DOE Joint Genome Institute (JGI-PGF)"/>
            <person name="Walter F."/>
            <person name="Albersmeier A."/>
            <person name="Kalinowski J."/>
            <person name="Ruckert C."/>
        </authorList>
    </citation>
    <scope>NUCLEOTIDE SEQUENCE</scope>
    <source>
        <strain evidence="3">NBRC 110023</strain>
    </source>
</reference>
<dbReference type="InterPro" id="IPR014538">
    <property type="entry name" value="UCP028063_topo_Znf"/>
</dbReference>
<evidence type="ECO:0000313" key="4">
    <source>
        <dbReference type="Proteomes" id="UP001156601"/>
    </source>
</evidence>
<evidence type="ECO:0000313" key="3">
    <source>
        <dbReference type="EMBL" id="GLR72834.1"/>
    </source>
</evidence>
<evidence type="ECO:0000256" key="1">
    <source>
        <dbReference type="SAM" id="MobiDB-lite"/>
    </source>
</evidence>
<comment type="caution">
    <text evidence="3">The sequence shown here is derived from an EMBL/GenBank/DDBJ whole genome shotgun (WGS) entry which is preliminary data.</text>
</comment>
<feature type="compositionally biased region" description="Polar residues" evidence="1">
    <location>
        <begin position="190"/>
        <end position="199"/>
    </location>
</feature>
<dbReference type="PIRSF" id="PIRSF028063">
    <property type="entry name" value="UCP028063"/>
    <property type="match status" value="1"/>
</dbReference>
<keyword evidence="4" id="KW-1185">Reference proteome</keyword>
<gene>
    <name evidence="3" type="ORF">GCM10007852_37420</name>
</gene>
<dbReference type="AlphaFoldDB" id="A0AA37T4A5"/>
<organism evidence="3 4">
    <name type="scientific">Agaribacter marinus</name>
    <dbReference type="NCBI Taxonomy" id="1431249"/>
    <lineage>
        <taxon>Bacteria</taxon>
        <taxon>Pseudomonadati</taxon>
        <taxon>Pseudomonadota</taxon>
        <taxon>Gammaproteobacteria</taxon>
        <taxon>Alteromonadales</taxon>
        <taxon>Alteromonadaceae</taxon>
        <taxon>Agaribacter</taxon>
    </lineage>
</organism>
<feature type="region of interest" description="Disordered" evidence="1">
    <location>
        <begin position="180"/>
        <end position="199"/>
    </location>
</feature>
<proteinExistence type="predicted"/>